<feature type="domain" description="DUF5717" evidence="2">
    <location>
        <begin position="1"/>
        <end position="872"/>
    </location>
</feature>
<dbReference type="Pfam" id="PF18983">
    <property type="entry name" value="DUF5717"/>
    <property type="match status" value="1"/>
</dbReference>
<organism evidence="3 4">
    <name type="scientific">Roseburia lenta</name>
    <dbReference type="NCBI Taxonomy" id="2763061"/>
    <lineage>
        <taxon>Bacteria</taxon>
        <taxon>Bacillati</taxon>
        <taxon>Bacillota</taxon>
        <taxon>Clostridia</taxon>
        <taxon>Lachnospirales</taxon>
        <taxon>Lachnospiraceae</taxon>
        <taxon>Roseburia</taxon>
    </lineage>
</organism>
<comment type="caution">
    <text evidence="3">The sequence shown here is derived from an EMBL/GenBank/DDBJ whole genome shotgun (WGS) entry which is preliminary data.</text>
</comment>
<sequence>MRKRIWRMSEDKFDNRRPQIAFSEETVTVRGRQGERLQGEFFMHSTNEVSIRGIVYSSNPYVRIVKPQFDGMEATIRFEVLGQDYQEGDRLTGYFTIVCNQRECRLPFDVQFEADRLYASTGEIASLSDFASLAQGHWAEAMQLFYSQAFEKFIARQEKAVRMVYTGYRKALPSSANLEEFLVAVGLKDAVDFTVRERKEEFYRVSENRKETLVVAKNTWGYIEITVESDSPFVTVEKDLITTDYFLGSTMLLNYYIHKNRMHAGINRARITFSCKGTVRVIDIMATFDQEDEKKEFPWRRDKECLADLTDTYKAYRFRQITTGEWCDGSVQILDELLERRPNNAWYRLMKAQCLIVGKKRQEALWIISDMKREIADKQSVLWAYLLYLCTLIEQEKSYVDRLTKEIETIFREHPEDVRLFWFLSFLREEYMENPARKLKAILQWIEADNDTPFLYIEAYAMYVQDPYLLHAFDAHATKILYWAARHVTFTKDVAMQVLHVMEKVKDFDPHIFLIAQKAYEVEHSEEAFSVLVSYLLRNQMFQEKYLDWYREAIRLDLRLSGLYEAYMLSMPDNSTEELPQMVTMYFRYSCNLPYQKKALLYANIISERRKAPGLYEQYLRNIETFAIEQMKANRMNDNLAIIYQNVLEMGVVDEEMAHLISGMVFMKKLVCLYPDITRAFIYQEQYEMPIVIPVQDHQACIPILPGQYRLLLETGNGTLISDHKAYTLQRLMYPERFIKRLEQLSPLSLPFILADFAEKKEAEDYTLDDVKRMQVFLDSSLVSKRYKQEKYSAFIGFLQDHCREEVLEEHFAKHVDFGQLDARTRGFVISLFIQRQDYERAYALMQDYYGLQVDDRLLLQMCTERLLTTEFAEDEFLLSLCGYLLGQKQTSPATVSYLAENYVGPSPDMIYLWQAAKAEEMSVVALEENILFQTLYAENCMEETAAIYDSYLARVKDRMLIEAYLNYWAHAYMLSKEHVPDKLFDYLSYYFAKGIELKESCNLAYMKYLSGKDTLDEKEFALLDQLLQYYILRNVYFQFYKNVDHKLIIKYHLYDKHFVEYRGNPGERITITYRFDDGQPITEEMIEMYEGIFVKQFVVFFGETIHYALYADAVADLPVCADDLTISSDLQEGNLDRYDLLNAMQNAYLYHEDGQLLELMKQYQGLDQVTKELFTTV</sequence>
<dbReference type="Proteomes" id="UP000643810">
    <property type="component" value="Unassembled WGS sequence"/>
</dbReference>
<feature type="domain" description="DUF5717" evidence="1">
    <location>
        <begin position="875"/>
        <end position="1175"/>
    </location>
</feature>
<proteinExistence type="predicted"/>
<evidence type="ECO:0000259" key="2">
    <source>
        <dbReference type="Pfam" id="PF18984"/>
    </source>
</evidence>
<gene>
    <name evidence="3" type="ORF">H8R94_01900</name>
</gene>
<dbReference type="InterPro" id="IPR043775">
    <property type="entry name" value="DUF5717_N"/>
</dbReference>
<accession>A0ABR7GD66</accession>
<evidence type="ECO:0008006" key="5">
    <source>
        <dbReference type="Google" id="ProtNLM"/>
    </source>
</evidence>
<dbReference type="InterPro" id="IPR043774">
    <property type="entry name" value="DUF5717_C"/>
</dbReference>
<dbReference type="EMBL" id="JACOPG010000001">
    <property type="protein sequence ID" value="MBC5685380.1"/>
    <property type="molecule type" value="Genomic_DNA"/>
</dbReference>
<evidence type="ECO:0000313" key="4">
    <source>
        <dbReference type="Proteomes" id="UP000643810"/>
    </source>
</evidence>
<dbReference type="Pfam" id="PF18984">
    <property type="entry name" value="DUF5717_N"/>
    <property type="match status" value="1"/>
</dbReference>
<keyword evidence="4" id="KW-1185">Reference proteome</keyword>
<protein>
    <recommendedName>
        <fullName evidence="5">DUF5717 domain-containing protein</fullName>
    </recommendedName>
</protein>
<evidence type="ECO:0000313" key="3">
    <source>
        <dbReference type="EMBL" id="MBC5685380.1"/>
    </source>
</evidence>
<name>A0ABR7GD66_9FIRM</name>
<reference evidence="3 4" key="1">
    <citation type="submission" date="2020-08" db="EMBL/GenBank/DDBJ databases">
        <title>Genome public.</title>
        <authorList>
            <person name="Liu C."/>
            <person name="Sun Q."/>
        </authorList>
    </citation>
    <scope>NUCLEOTIDE SEQUENCE [LARGE SCALE GENOMIC DNA]</scope>
    <source>
        <strain evidence="3 4">NSJ-9</strain>
    </source>
</reference>
<evidence type="ECO:0000259" key="1">
    <source>
        <dbReference type="Pfam" id="PF18983"/>
    </source>
</evidence>
<dbReference type="RefSeq" id="WP_186853722.1">
    <property type="nucleotide sequence ID" value="NZ_JACOPG010000001.1"/>
</dbReference>